<name>A0A0F8Z445_9ZZZZ</name>
<reference evidence="1" key="1">
    <citation type="journal article" date="2015" name="Nature">
        <title>Complex archaea that bridge the gap between prokaryotes and eukaryotes.</title>
        <authorList>
            <person name="Spang A."/>
            <person name="Saw J.H."/>
            <person name="Jorgensen S.L."/>
            <person name="Zaremba-Niedzwiedzka K."/>
            <person name="Martijn J."/>
            <person name="Lind A.E."/>
            <person name="van Eijk R."/>
            <person name="Schleper C."/>
            <person name="Guy L."/>
            <person name="Ettema T.J."/>
        </authorList>
    </citation>
    <scope>NUCLEOTIDE SEQUENCE</scope>
</reference>
<gene>
    <name evidence="1" type="ORF">LCGC14_3016830</name>
</gene>
<evidence type="ECO:0000313" key="1">
    <source>
        <dbReference type="EMBL" id="KKK61189.1"/>
    </source>
</evidence>
<accession>A0A0F8Z445</accession>
<dbReference type="EMBL" id="LAZR01062601">
    <property type="protein sequence ID" value="KKK61189.1"/>
    <property type="molecule type" value="Genomic_DNA"/>
</dbReference>
<dbReference type="AlphaFoldDB" id="A0A0F8Z445"/>
<proteinExistence type="predicted"/>
<comment type="caution">
    <text evidence="1">The sequence shown here is derived from an EMBL/GenBank/DDBJ whole genome shotgun (WGS) entry which is preliminary data.</text>
</comment>
<sequence length="110" mass="12445">MKSILLITIFIFVSSALFAQEVGFMGLNIGMSREEVLSFADDNDLIDDLFDREMSIRSEVPGVLPAGLEIERRVHISRGLDVRELYILIADADQDGFTNLEEYLNSLVKY</sequence>
<organism evidence="1">
    <name type="scientific">marine sediment metagenome</name>
    <dbReference type="NCBI Taxonomy" id="412755"/>
    <lineage>
        <taxon>unclassified sequences</taxon>
        <taxon>metagenomes</taxon>
        <taxon>ecological metagenomes</taxon>
    </lineage>
</organism>
<protein>
    <submittedName>
        <fullName evidence="1">Uncharacterized protein</fullName>
    </submittedName>
</protein>